<dbReference type="EC" id="1.15.1.2" evidence="10"/>
<evidence type="ECO:0000256" key="6">
    <source>
        <dbReference type="ARBA" id="ARBA00023004"/>
    </source>
</evidence>
<dbReference type="NCBIfam" id="TIGR00319">
    <property type="entry name" value="desulf_FeS4"/>
    <property type="match status" value="1"/>
</dbReference>
<evidence type="ECO:0000313" key="11">
    <source>
        <dbReference type="Proteomes" id="UP000245577"/>
    </source>
</evidence>
<feature type="binding site" evidence="7">
    <location>
        <position position="120"/>
    </location>
    <ligand>
        <name>Fe cation</name>
        <dbReference type="ChEBI" id="CHEBI:24875"/>
        <label>1</label>
    </ligand>
</feature>
<keyword evidence="4 7" id="KW-0479">Metal-binding</keyword>
<evidence type="ECO:0000256" key="5">
    <source>
        <dbReference type="ARBA" id="ARBA00022982"/>
    </source>
</evidence>
<organism evidence="10 11">
    <name type="scientific">Methanobrevibacter woesei</name>
    <dbReference type="NCBI Taxonomy" id="190976"/>
    <lineage>
        <taxon>Archaea</taxon>
        <taxon>Methanobacteriati</taxon>
        <taxon>Methanobacteriota</taxon>
        <taxon>Methanomada group</taxon>
        <taxon>Methanobacteria</taxon>
        <taxon>Methanobacteriales</taxon>
        <taxon>Methanobacteriaceae</taxon>
        <taxon>Methanobrevibacter</taxon>
    </lineage>
</organism>
<dbReference type="PANTHER" id="PTHR36541">
    <property type="entry name" value="SUPEROXIDE REDUCTASE-RELATED"/>
    <property type="match status" value="1"/>
</dbReference>
<dbReference type="Gene3D" id="2.20.28.100">
    <property type="entry name" value="Desulphoferrodoxin, N-terminal domain"/>
    <property type="match status" value="1"/>
</dbReference>
<comment type="similarity">
    <text evidence="2">Belongs to the desulfoferrodoxin family.</text>
</comment>
<evidence type="ECO:0000259" key="9">
    <source>
        <dbReference type="Pfam" id="PF06397"/>
    </source>
</evidence>
<keyword evidence="6 7" id="KW-0408">Iron</keyword>
<evidence type="ECO:0000256" key="3">
    <source>
        <dbReference type="ARBA" id="ARBA00022448"/>
    </source>
</evidence>
<feature type="binding site" evidence="7">
    <location>
        <position position="13"/>
    </location>
    <ligand>
        <name>Fe cation</name>
        <dbReference type="ChEBI" id="CHEBI:24875"/>
        <label>1</label>
    </ligand>
</feature>
<dbReference type="RefSeq" id="WP_116669774.1">
    <property type="nucleotide sequence ID" value="NZ_CALIUN010000004.1"/>
</dbReference>
<evidence type="ECO:0000256" key="2">
    <source>
        <dbReference type="ARBA" id="ARBA00005941"/>
    </source>
</evidence>
<reference evidence="10 11" key="1">
    <citation type="submission" date="2017-03" db="EMBL/GenBank/DDBJ databases">
        <title>Genome sequence of Methanobrevibacter wosei.</title>
        <authorList>
            <person name="Poehlein A."/>
            <person name="Seedorf H."/>
            <person name="Daniel R."/>
        </authorList>
    </citation>
    <scope>NUCLEOTIDE SEQUENCE [LARGE SCALE GENOMIC DNA]</scope>
    <source>
        <strain evidence="10 11">DSM 11979</strain>
    </source>
</reference>
<dbReference type="EMBL" id="MZGU01000004">
    <property type="protein sequence ID" value="PWB86137.1"/>
    <property type="molecule type" value="Genomic_DNA"/>
</dbReference>
<evidence type="ECO:0000259" key="8">
    <source>
        <dbReference type="Pfam" id="PF01880"/>
    </source>
</evidence>
<keyword evidence="3" id="KW-0813">Transport</keyword>
<feature type="binding site" evidence="7">
    <location>
        <position position="69"/>
    </location>
    <ligand>
        <name>Fe cation</name>
        <dbReference type="ChEBI" id="CHEBI:24875"/>
        <label>2</label>
        <note>catalytic</note>
    </ligand>
</feature>
<dbReference type="Pfam" id="PF01880">
    <property type="entry name" value="Desulfoferrodox"/>
    <property type="match status" value="1"/>
</dbReference>
<protein>
    <submittedName>
        <fullName evidence="10">Desulfoferrodoxin</fullName>
        <ecNumber evidence="10">1.15.1.2</ecNumber>
    </submittedName>
</protein>
<feature type="domain" description="Desulfoferrodoxin ferrous iron-binding" evidence="8">
    <location>
        <begin position="44"/>
        <end position="124"/>
    </location>
</feature>
<dbReference type="AlphaFoldDB" id="A0A2U1S7N7"/>
<evidence type="ECO:0000256" key="4">
    <source>
        <dbReference type="ARBA" id="ARBA00022723"/>
    </source>
</evidence>
<comment type="cofactor">
    <cofactor evidence="7">
        <name>Fe(3+)</name>
        <dbReference type="ChEBI" id="CHEBI:29034"/>
    </cofactor>
    <text evidence="7">Binds 1 Fe(3+) ion per subunit. The iron ion 1 is coordinated via 4 cysteine residues.</text>
</comment>
<dbReference type="OrthoDB" id="30725at2157"/>
<dbReference type="Proteomes" id="UP000245577">
    <property type="component" value="Unassembled WGS sequence"/>
</dbReference>
<dbReference type="PANTHER" id="PTHR36541:SF1">
    <property type="entry name" value="SUPEROXIDE REDUCTASE-RELATED"/>
    <property type="match status" value="1"/>
</dbReference>
<feature type="binding site" evidence="7">
    <location>
        <position position="29"/>
    </location>
    <ligand>
        <name>Fe cation</name>
        <dbReference type="ChEBI" id="CHEBI:24875"/>
        <label>1</label>
    </ligand>
</feature>
<dbReference type="InterPro" id="IPR004793">
    <property type="entry name" value="Desulfoferrodoxin_rbo"/>
</dbReference>
<proteinExistence type="inferred from homology"/>
<feature type="binding site" evidence="7">
    <location>
        <position position="75"/>
    </location>
    <ligand>
        <name>Fe cation</name>
        <dbReference type="ChEBI" id="CHEBI:24875"/>
        <label>2</label>
        <note>catalytic</note>
    </ligand>
</feature>
<feature type="binding site" evidence="7">
    <location>
        <position position="30"/>
    </location>
    <ligand>
        <name>Fe cation</name>
        <dbReference type="ChEBI" id="CHEBI:24875"/>
        <label>1</label>
    </ligand>
</feature>
<dbReference type="InterPro" id="IPR051233">
    <property type="entry name" value="Desulfoferrodoxin_SOR"/>
</dbReference>
<feature type="binding site" evidence="7">
    <location>
        <position position="49"/>
    </location>
    <ligand>
        <name>Fe cation</name>
        <dbReference type="ChEBI" id="CHEBI:24875"/>
        <label>2</label>
        <note>catalytic</note>
    </ligand>
</feature>
<sequence>MTNIGEFYKCNVCGNFVEVVENGAGELTCCGQAMDLMEIQTEGEKAPKHAPVVEIDGDKVTVCVGEVQHPMDDDHYIQFIELTVGDEKYLKQLKPGDEPKATFIVDAADDVVAKALCNLHGLWSN</sequence>
<comment type="cofactor">
    <cofactor evidence="1">
        <name>Cu(2+)</name>
        <dbReference type="ChEBI" id="CHEBI:29036"/>
    </cofactor>
</comment>
<dbReference type="Pfam" id="PF06397">
    <property type="entry name" value="Desulfoferrod_N"/>
    <property type="match status" value="1"/>
</dbReference>
<dbReference type="InterPro" id="IPR002742">
    <property type="entry name" value="Desulfoferrodoxin_Fe-bd_dom"/>
</dbReference>
<evidence type="ECO:0000256" key="7">
    <source>
        <dbReference type="PIRSR" id="PIRSR604793-1"/>
    </source>
</evidence>
<dbReference type="GO" id="GO:0005506">
    <property type="term" value="F:iron ion binding"/>
    <property type="evidence" value="ECO:0007669"/>
    <property type="project" value="InterPro"/>
</dbReference>
<accession>A0A2U1S7N7</accession>
<dbReference type="SUPFAM" id="SSF57802">
    <property type="entry name" value="Rubredoxin-like"/>
    <property type="match status" value="1"/>
</dbReference>
<dbReference type="GO" id="GO:0050605">
    <property type="term" value="F:superoxide reductase activity"/>
    <property type="evidence" value="ECO:0007669"/>
    <property type="project" value="UniProtKB-EC"/>
</dbReference>
<dbReference type="InterPro" id="IPR036073">
    <property type="entry name" value="Desulfoferrodoxin_Fe-bd_dom_sf"/>
</dbReference>
<dbReference type="NCBIfam" id="TIGR00320">
    <property type="entry name" value="dfx_rbo"/>
    <property type="match status" value="1"/>
</dbReference>
<dbReference type="Gene3D" id="2.60.40.730">
    <property type="entry name" value="SOR catalytic domain"/>
    <property type="match status" value="1"/>
</dbReference>
<dbReference type="NCBIfam" id="TIGR00332">
    <property type="entry name" value="neela_ferrous"/>
    <property type="match status" value="1"/>
</dbReference>
<feature type="binding site" evidence="7">
    <location>
        <position position="10"/>
    </location>
    <ligand>
        <name>Fe cation</name>
        <dbReference type="ChEBI" id="CHEBI:24875"/>
        <label>1</label>
    </ligand>
</feature>
<dbReference type="CDD" id="cd00974">
    <property type="entry name" value="DSRD"/>
    <property type="match status" value="1"/>
</dbReference>
<feature type="binding site" evidence="7">
    <location>
        <position position="117"/>
    </location>
    <ligand>
        <name>Fe cation</name>
        <dbReference type="ChEBI" id="CHEBI:24875"/>
        <label>1</label>
    </ligand>
</feature>
<comment type="cofactor">
    <cofactor evidence="7">
        <name>Fe(2+)</name>
        <dbReference type="ChEBI" id="CHEBI:29033"/>
    </cofactor>
    <text evidence="7">Binds 1 Fe(2+) ion per subunit. The iron ion 2 is coordinated via four histidines and one cysteine residue.</text>
</comment>
<gene>
    <name evidence="10" type="primary">dfx</name>
    <name evidence="10" type="ORF">MBBWO_09910</name>
</gene>
<evidence type="ECO:0000256" key="1">
    <source>
        <dbReference type="ARBA" id="ARBA00001973"/>
    </source>
</evidence>
<evidence type="ECO:0000313" key="10">
    <source>
        <dbReference type="EMBL" id="PWB86137.1"/>
    </source>
</evidence>
<keyword evidence="5" id="KW-0249">Electron transport</keyword>
<dbReference type="InterPro" id="IPR038094">
    <property type="entry name" value="Desulfoferrodoxin_N_sf"/>
</dbReference>
<dbReference type="GO" id="GO:0019430">
    <property type="term" value="P:removal of superoxide radicals"/>
    <property type="evidence" value="ECO:0007669"/>
    <property type="project" value="InterPro"/>
</dbReference>
<keyword evidence="11" id="KW-1185">Reference proteome</keyword>
<dbReference type="InterPro" id="IPR004462">
    <property type="entry name" value="Desulfoferrodoxin_N"/>
</dbReference>
<keyword evidence="10" id="KW-0560">Oxidoreductase</keyword>
<comment type="caution">
    <text evidence="10">The sequence shown here is derived from an EMBL/GenBank/DDBJ whole genome shotgun (WGS) entry which is preliminary data.</text>
</comment>
<name>A0A2U1S7N7_9EURY</name>
<dbReference type="SUPFAM" id="SSF49367">
    <property type="entry name" value="Superoxide reductase-like"/>
    <property type="match status" value="1"/>
</dbReference>
<feature type="domain" description="Desulfoferrodoxin N-terminal" evidence="9">
    <location>
        <begin position="2"/>
        <end position="37"/>
    </location>
</feature>